<dbReference type="WBParaSite" id="SMRG1_4170.1">
    <property type="protein sequence ID" value="SMRG1_4170.1"/>
    <property type="gene ID" value="SMRG1_4170"/>
</dbReference>
<dbReference type="Pfam" id="PF00078">
    <property type="entry name" value="RVT_1"/>
    <property type="match status" value="1"/>
</dbReference>
<dbReference type="SUPFAM" id="SSF56672">
    <property type="entry name" value="DNA/RNA polymerases"/>
    <property type="match status" value="1"/>
</dbReference>
<dbReference type="CDD" id="cd01650">
    <property type="entry name" value="RT_nLTR_like"/>
    <property type="match status" value="1"/>
</dbReference>
<feature type="domain" description="Reverse transcriptase" evidence="1">
    <location>
        <begin position="1"/>
        <end position="190"/>
    </location>
</feature>
<dbReference type="Proteomes" id="UP000050790">
    <property type="component" value="Unassembled WGS sequence"/>
</dbReference>
<dbReference type="PANTHER" id="PTHR47027:SF25">
    <property type="entry name" value="REVERSE TRANSCRIPTASE DOMAIN-CONTAINING PROTEIN"/>
    <property type="match status" value="1"/>
</dbReference>
<evidence type="ECO:0000259" key="1">
    <source>
        <dbReference type="PROSITE" id="PS50878"/>
    </source>
</evidence>
<dbReference type="InterPro" id="IPR043502">
    <property type="entry name" value="DNA/RNA_pol_sf"/>
</dbReference>
<dbReference type="PROSITE" id="PS50878">
    <property type="entry name" value="RT_POL"/>
    <property type="match status" value="1"/>
</dbReference>
<evidence type="ECO:0000313" key="2">
    <source>
        <dbReference type="Proteomes" id="UP000050790"/>
    </source>
</evidence>
<accession>A0AA84ZQ20</accession>
<proteinExistence type="predicted"/>
<dbReference type="PANTHER" id="PTHR47027">
    <property type="entry name" value="REVERSE TRANSCRIPTASE DOMAIN-CONTAINING PROTEIN"/>
    <property type="match status" value="1"/>
</dbReference>
<dbReference type="InterPro" id="IPR000477">
    <property type="entry name" value="RT_dom"/>
</dbReference>
<reference evidence="3" key="1">
    <citation type="submission" date="2023-11" db="UniProtKB">
        <authorList>
            <consortium name="WormBaseParasite"/>
        </authorList>
    </citation>
    <scope>IDENTIFICATION</scope>
</reference>
<organism evidence="2 3">
    <name type="scientific">Schistosoma margrebowiei</name>
    <dbReference type="NCBI Taxonomy" id="48269"/>
    <lineage>
        <taxon>Eukaryota</taxon>
        <taxon>Metazoa</taxon>
        <taxon>Spiralia</taxon>
        <taxon>Lophotrochozoa</taxon>
        <taxon>Platyhelminthes</taxon>
        <taxon>Trematoda</taxon>
        <taxon>Digenea</taxon>
        <taxon>Strigeidida</taxon>
        <taxon>Schistosomatoidea</taxon>
        <taxon>Schistosomatidae</taxon>
        <taxon>Schistosoma</taxon>
    </lineage>
</organism>
<dbReference type="AlphaFoldDB" id="A0AA84ZQ20"/>
<evidence type="ECO:0000313" key="3">
    <source>
        <dbReference type="WBParaSite" id="SMRG1_4170.1"/>
    </source>
</evidence>
<protein>
    <recommendedName>
        <fullName evidence="1">Reverse transcriptase domain-containing protein</fullName>
    </recommendedName>
</protein>
<name>A0AA84ZQ20_9TREM</name>
<sequence length="398" mass="45100">MLEHRHTYQRPTIVVFLDIRAAFDSLDRTVLWDCLLKKGVPEKFINILKALYKNTSGRVRAYNHLSPLFHSSSGVRQGCPISPFLFNFAIDDILETALTNVSNGGVDLLPGERLLDLEYADDIVLLCDNAQDMQSALNQLAISVRRYGMCFAPSKCKVLLQDWQDSNPVLTLDGEQIEVVEKFVYLGSCISAGGGVSDEINARIVKARVAYANLGHLWRLRDVSLAVKGRIYNASVRAVLLYACETWPLRVEDVRRLSVFDHRCLRRIADIQWQHHVSNAEVRHHVFGHRDDNSIGVTILKHRLRWLGHVLRMSSQRIPRRALFADSGTGWKKRRGGQCMTWCRGMKESCKGLACVGPSRLPGWGLRDSATQWLETLSDMAQNRSQWRSCCNLLLLSS</sequence>